<keyword evidence="5" id="KW-1185">Reference proteome</keyword>
<dbReference type="InterPro" id="IPR001878">
    <property type="entry name" value="Znf_CCHC"/>
</dbReference>
<organism evidence="4 5">
    <name type="scientific">Seminavis robusta</name>
    <dbReference type="NCBI Taxonomy" id="568900"/>
    <lineage>
        <taxon>Eukaryota</taxon>
        <taxon>Sar</taxon>
        <taxon>Stramenopiles</taxon>
        <taxon>Ochrophyta</taxon>
        <taxon>Bacillariophyta</taxon>
        <taxon>Bacillariophyceae</taxon>
        <taxon>Bacillariophycidae</taxon>
        <taxon>Naviculales</taxon>
        <taxon>Naviculaceae</taxon>
        <taxon>Seminavis</taxon>
    </lineage>
</organism>
<evidence type="ECO:0000313" key="4">
    <source>
        <dbReference type="EMBL" id="CAB9512359.1"/>
    </source>
</evidence>
<dbReference type="PROSITE" id="PS50158">
    <property type="entry name" value="ZF_CCHC"/>
    <property type="match status" value="1"/>
</dbReference>
<feature type="region of interest" description="Disordered" evidence="2">
    <location>
        <begin position="1"/>
        <end position="68"/>
    </location>
</feature>
<proteinExistence type="predicted"/>
<dbReference type="InterPro" id="IPR036875">
    <property type="entry name" value="Znf_CCHC_sf"/>
</dbReference>
<reference evidence="4" key="1">
    <citation type="submission" date="2020-06" db="EMBL/GenBank/DDBJ databases">
        <authorList>
            <consortium name="Plant Systems Biology data submission"/>
        </authorList>
    </citation>
    <scope>NUCLEOTIDE SEQUENCE</scope>
    <source>
        <strain evidence="4">D6</strain>
    </source>
</reference>
<sequence>MSASEPGGSGGTGSSGATTTGGDSMSGITSNSGGRSGGRGRGERAGRGRFGGFGGRRQSAPAPKKFAGRSTTLEGHVYDLSTPSATAAAFYDTTMEIAEFVGRTYTKGNYTRLEIESLKLQELAKPTVPTAADGTPSTDDVDKEIFKQEVSAFVKGRDKLRENRQNAFSLIWGQCSDNIRTKVKSSADFETMSTSANVIGLLQSIRTVMLQFQTRKYQPLAILESKRRVINFRQGSLTVGEYYRMFKQKVEATEHNGGCFGYETTLIQAALPTGTTISDASADEMAKAIATVRDMTLSVMFLSGSDQERYGELTIDLENDYTRGENNYPKTLDDAYARLDAYHIKGRSRQHSSHAHAGAGTEVAFTSDGAEVIPGTNGKTFAHIECHKCNKHGHYSDKCPSRGDTDAEGVQLLMNAYEEGELSDFSFVIVNTALFNNRSRIPRTWILLDNCSTVNIFCNEKMLRNIQGRVRGAQEQWQPYF</sequence>
<gene>
    <name evidence="4" type="ORF">SEMRO_532_G161440.1</name>
</gene>
<dbReference type="EMBL" id="CAICTM010000531">
    <property type="protein sequence ID" value="CAB9512359.1"/>
    <property type="molecule type" value="Genomic_DNA"/>
</dbReference>
<name>A0A9N8E5X8_9STRA</name>
<evidence type="ECO:0000313" key="5">
    <source>
        <dbReference type="Proteomes" id="UP001153069"/>
    </source>
</evidence>
<protein>
    <recommendedName>
        <fullName evidence="3">CCHC-type domain-containing protein</fullName>
    </recommendedName>
</protein>
<evidence type="ECO:0000256" key="2">
    <source>
        <dbReference type="SAM" id="MobiDB-lite"/>
    </source>
</evidence>
<evidence type="ECO:0000256" key="1">
    <source>
        <dbReference type="PROSITE-ProRule" id="PRU00047"/>
    </source>
</evidence>
<keyword evidence="1" id="KW-0479">Metal-binding</keyword>
<dbReference type="AlphaFoldDB" id="A0A9N8E5X8"/>
<dbReference type="Proteomes" id="UP001153069">
    <property type="component" value="Unassembled WGS sequence"/>
</dbReference>
<dbReference type="Gene3D" id="4.10.60.10">
    <property type="entry name" value="Zinc finger, CCHC-type"/>
    <property type="match status" value="1"/>
</dbReference>
<comment type="caution">
    <text evidence="4">The sequence shown here is derived from an EMBL/GenBank/DDBJ whole genome shotgun (WGS) entry which is preliminary data.</text>
</comment>
<evidence type="ECO:0000259" key="3">
    <source>
        <dbReference type="PROSITE" id="PS50158"/>
    </source>
</evidence>
<feature type="compositionally biased region" description="Low complexity" evidence="2">
    <location>
        <begin position="15"/>
        <end position="27"/>
    </location>
</feature>
<dbReference type="GO" id="GO:0008270">
    <property type="term" value="F:zinc ion binding"/>
    <property type="evidence" value="ECO:0007669"/>
    <property type="project" value="UniProtKB-KW"/>
</dbReference>
<dbReference type="GO" id="GO:0003676">
    <property type="term" value="F:nucleic acid binding"/>
    <property type="evidence" value="ECO:0007669"/>
    <property type="project" value="InterPro"/>
</dbReference>
<feature type="domain" description="CCHC-type" evidence="3">
    <location>
        <begin position="386"/>
        <end position="401"/>
    </location>
</feature>
<accession>A0A9N8E5X8</accession>
<dbReference type="OrthoDB" id="54528at2759"/>
<keyword evidence="1" id="KW-0862">Zinc</keyword>
<dbReference type="SUPFAM" id="SSF57756">
    <property type="entry name" value="Retrovirus zinc finger-like domains"/>
    <property type="match status" value="1"/>
</dbReference>
<keyword evidence="1" id="KW-0863">Zinc-finger</keyword>